<proteinExistence type="predicted"/>
<evidence type="ECO:0000313" key="2">
    <source>
        <dbReference type="EMBL" id="KKF36049.1"/>
    </source>
</evidence>
<name>A0A0M2KAU2_9GAMM</name>
<reference evidence="2 3" key="1">
    <citation type="submission" date="2015-01" db="EMBL/GenBank/DDBJ databases">
        <title>Erwinia tracheiphila.</title>
        <authorList>
            <person name="Shapiro L.R."/>
        </authorList>
    </citation>
    <scope>NUCLEOTIDE SEQUENCE [LARGE SCALE GENOMIC DNA]</scope>
    <source>
        <strain evidence="2 3">BuffGH</strain>
    </source>
</reference>
<gene>
    <name evidence="2" type="ORF">SY86_12475</name>
</gene>
<accession>A0A0M2KAU2</accession>
<dbReference type="AlphaFoldDB" id="A0A0M2KAU2"/>
<dbReference type="EMBL" id="JXNU01000003">
    <property type="protein sequence ID" value="KKF36049.1"/>
    <property type="molecule type" value="Genomic_DNA"/>
</dbReference>
<evidence type="ECO:0000256" key="1">
    <source>
        <dbReference type="SAM" id="MobiDB-lite"/>
    </source>
</evidence>
<comment type="caution">
    <text evidence="2">The sequence shown here is derived from an EMBL/GenBank/DDBJ whole genome shotgun (WGS) entry which is preliminary data.</text>
</comment>
<organism evidence="2 3">
    <name type="scientific">Erwinia tracheiphila</name>
    <dbReference type="NCBI Taxonomy" id="65700"/>
    <lineage>
        <taxon>Bacteria</taxon>
        <taxon>Pseudomonadati</taxon>
        <taxon>Pseudomonadota</taxon>
        <taxon>Gammaproteobacteria</taxon>
        <taxon>Enterobacterales</taxon>
        <taxon>Erwiniaceae</taxon>
        <taxon>Erwinia</taxon>
    </lineage>
</organism>
<evidence type="ECO:0000313" key="3">
    <source>
        <dbReference type="Proteomes" id="UP000033924"/>
    </source>
</evidence>
<keyword evidence="3" id="KW-1185">Reference proteome</keyword>
<dbReference type="PATRIC" id="fig|65700.7.peg.3146"/>
<feature type="region of interest" description="Disordered" evidence="1">
    <location>
        <begin position="27"/>
        <end position="60"/>
    </location>
</feature>
<sequence length="60" mass="6030">MTDASGLPLPRVVAAADRHDIKLVADTPGALQTGRPGQKTGLCPDKGDGAPGQNRPVGPS</sequence>
<protein>
    <submittedName>
        <fullName evidence="2">Uncharacterized protein</fullName>
    </submittedName>
</protein>
<dbReference type="Proteomes" id="UP000033924">
    <property type="component" value="Unassembled WGS sequence"/>
</dbReference>